<evidence type="ECO:0000256" key="11">
    <source>
        <dbReference type="SAM" id="MobiDB-lite"/>
    </source>
</evidence>
<evidence type="ECO:0000313" key="14">
    <source>
        <dbReference type="Proteomes" id="UP000756346"/>
    </source>
</evidence>
<name>A0A9P9BUA3_9PEZI</name>
<evidence type="ECO:0000256" key="10">
    <source>
        <dbReference type="SAM" id="Coils"/>
    </source>
</evidence>
<evidence type="ECO:0000256" key="5">
    <source>
        <dbReference type="ARBA" id="ARBA00022824"/>
    </source>
</evidence>
<dbReference type="GeneID" id="70185956"/>
<feature type="coiled-coil region" evidence="10">
    <location>
        <begin position="48"/>
        <end position="75"/>
    </location>
</feature>
<evidence type="ECO:0000256" key="7">
    <source>
        <dbReference type="ARBA" id="ARBA00022927"/>
    </source>
</evidence>
<feature type="transmembrane region" description="Helical" evidence="12">
    <location>
        <begin position="332"/>
        <end position="350"/>
    </location>
</feature>
<comment type="caution">
    <text evidence="13">The sequence shown here is derived from an EMBL/GenBank/DDBJ whole genome shotgun (WGS) entry which is preliminary data.</text>
</comment>
<evidence type="ECO:0000256" key="6">
    <source>
        <dbReference type="ARBA" id="ARBA00022892"/>
    </source>
</evidence>
<evidence type="ECO:0000256" key="8">
    <source>
        <dbReference type="ARBA" id="ARBA00022989"/>
    </source>
</evidence>
<dbReference type="GO" id="GO:0006890">
    <property type="term" value="P:retrograde vesicle-mediated transport, Golgi to endoplasmic reticulum"/>
    <property type="evidence" value="ECO:0007669"/>
    <property type="project" value="TreeGrafter"/>
</dbReference>
<feature type="compositionally biased region" description="Acidic residues" evidence="11">
    <location>
        <begin position="76"/>
        <end position="92"/>
    </location>
</feature>
<evidence type="ECO:0000256" key="3">
    <source>
        <dbReference type="ARBA" id="ARBA00022448"/>
    </source>
</evidence>
<sequence length="355" mass="39106">MYPDAERERRLRTSEYEREKAGTNLEYARTLLTRLEQDALHIKIHSRRQELQADLNRKREVFEALTERLRELEDLSIDSDAEDDDDTDDTTEDLLSSIVMTPSESTNSRDESGGSGGRNDEDEDDDHDQHGWGDVGGYDDEAGDENGDRDSRPASHGQSIPDTSPDLPGGSTKVSQSVQAPTPSRPDDDNPSTSETTTTTTSQQVRSRQPAGEGSKDTAHTTQSSTRAQLFGSRTGKSAATTDLSTTATTEAILDHQRAEQDALTEDLVRMAASLKKSSQAFSTSLEQERDVLDATGRSLERNELGLEGASRRMGAIRKMSEGQGWLGRMKLYAMIFGMAVAAILLVFVMPKLRF</sequence>
<feature type="compositionally biased region" description="Basic and acidic residues" evidence="11">
    <location>
        <begin position="1"/>
        <end position="21"/>
    </location>
</feature>
<keyword evidence="10" id="KW-0175">Coiled coil</keyword>
<dbReference type="GO" id="GO:0005789">
    <property type="term" value="C:endoplasmic reticulum membrane"/>
    <property type="evidence" value="ECO:0007669"/>
    <property type="project" value="UniProtKB-SubCell"/>
</dbReference>
<evidence type="ECO:0000256" key="9">
    <source>
        <dbReference type="ARBA" id="ARBA00023136"/>
    </source>
</evidence>
<feature type="region of interest" description="Disordered" evidence="11">
    <location>
        <begin position="76"/>
        <end position="244"/>
    </location>
</feature>
<keyword evidence="7" id="KW-0653">Protein transport</keyword>
<evidence type="ECO:0000256" key="1">
    <source>
        <dbReference type="ARBA" id="ARBA00004163"/>
    </source>
</evidence>
<evidence type="ECO:0000256" key="12">
    <source>
        <dbReference type="SAM" id="Phobius"/>
    </source>
</evidence>
<keyword evidence="3" id="KW-0813">Transport</keyword>
<keyword evidence="14" id="KW-1185">Reference proteome</keyword>
<feature type="compositionally biased region" description="Low complexity" evidence="11">
    <location>
        <begin position="192"/>
        <end position="202"/>
    </location>
</feature>
<proteinExistence type="inferred from homology"/>
<keyword evidence="8 12" id="KW-1133">Transmembrane helix</keyword>
<dbReference type="GO" id="GO:0031201">
    <property type="term" value="C:SNARE complex"/>
    <property type="evidence" value="ECO:0007669"/>
    <property type="project" value="TreeGrafter"/>
</dbReference>
<dbReference type="GO" id="GO:0005484">
    <property type="term" value="F:SNAP receptor activity"/>
    <property type="evidence" value="ECO:0007669"/>
    <property type="project" value="TreeGrafter"/>
</dbReference>
<accession>A0A9P9BUA3</accession>
<dbReference type="RefSeq" id="XP_046017023.1">
    <property type="nucleotide sequence ID" value="XM_046156410.1"/>
</dbReference>
<dbReference type="OrthoDB" id="3231855at2759"/>
<feature type="compositionally biased region" description="Polar residues" evidence="11">
    <location>
        <begin position="172"/>
        <end position="182"/>
    </location>
</feature>
<reference evidence="13" key="1">
    <citation type="journal article" date="2021" name="Nat. Commun.">
        <title>Genetic determinants of endophytism in the Arabidopsis root mycobiome.</title>
        <authorList>
            <person name="Mesny F."/>
            <person name="Miyauchi S."/>
            <person name="Thiergart T."/>
            <person name="Pickel B."/>
            <person name="Atanasova L."/>
            <person name="Karlsson M."/>
            <person name="Huettel B."/>
            <person name="Barry K.W."/>
            <person name="Haridas S."/>
            <person name="Chen C."/>
            <person name="Bauer D."/>
            <person name="Andreopoulos W."/>
            <person name="Pangilinan J."/>
            <person name="LaButti K."/>
            <person name="Riley R."/>
            <person name="Lipzen A."/>
            <person name="Clum A."/>
            <person name="Drula E."/>
            <person name="Henrissat B."/>
            <person name="Kohler A."/>
            <person name="Grigoriev I.V."/>
            <person name="Martin F.M."/>
            <person name="Hacquard S."/>
        </authorList>
    </citation>
    <scope>NUCLEOTIDE SEQUENCE</scope>
    <source>
        <strain evidence="13">MPI-CAGE-CH-0230</strain>
    </source>
</reference>
<keyword evidence="5" id="KW-0256">Endoplasmic reticulum</keyword>
<dbReference type="PANTHER" id="PTHR13050:SF7">
    <property type="entry name" value="VESICLE TRANSPORT PROTEIN USE1"/>
    <property type="match status" value="1"/>
</dbReference>
<comment type="subcellular location">
    <subcellularLocation>
        <location evidence="1">Endoplasmic reticulum membrane</location>
        <topology evidence="1">Single-pass type IV membrane protein</topology>
    </subcellularLocation>
</comment>
<evidence type="ECO:0000256" key="4">
    <source>
        <dbReference type="ARBA" id="ARBA00022692"/>
    </source>
</evidence>
<dbReference type="PANTHER" id="PTHR13050">
    <property type="entry name" value="USE1-LIKE PROTEIN"/>
    <property type="match status" value="1"/>
</dbReference>
<gene>
    <name evidence="13" type="ORF">B0I36DRAFT_345954</name>
</gene>
<evidence type="ECO:0000256" key="2">
    <source>
        <dbReference type="ARBA" id="ARBA00007891"/>
    </source>
</evidence>
<feature type="region of interest" description="Disordered" evidence="11">
    <location>
        <begin position="1"/>
        <end position="23"/>
    </location>
</feature>
<dbReference type="Proteomes" id="UP000756346">
    <property type="component" value="Unassembled WGS sequence"/>
</dbReference>
<comment type="similarity">
    <text evidence="2">Belongs to the USE1 family.</text>
</comment>
<evidence type="ECO:0000313" key="13">
    <source>
        <dbReference type="EMBL" id="KAH7037902.1"/>
    </source>
</evidence>
<dbReference type="GO" id="GO:0015031">
    <property type="term" value="P:protein transport"/>
    <property type="evidence" value="ECO:0007669"/>
    <property type="project" value="UniProtKB-KW"/>
</dbReference>
<keyword evidence="4 12" id="KW-0812">Transmembrane</keyword>
<evidence type="ECO:0008006" key="15">
    <source>
        <dbReference type="Google" id="ProtNLM"/>
    </source>
</evidence>
<keyword evidence="9 12" id="KW-0472">Membrane</keyword>
<dbReference type="InterPro" id="IPR019150">
    <property type="entry name" value="Vesicle_transport_protein_Use1"/>
</dbReference>
<dbReference type="EMBL" id="JAGTJQ010000002">
    <property type="protein sequence ID" value="KAH7037902.1"/>
    <property type="molecule type" value="Genomic_DNA"/>
</dbReference>
<dbReference type="AlphaFoldDB" id="A0A9P9BUA3"/>
<dbReference type="Pfam" id="PF09753">
    <property type="entry name" value="Use1"/>
    <property type="match status" value="1"/>
</dbReference>
<organism evidence="13 14">
    <name type="scientific">Microdochium trichocladiopsis</name>
    <dbReference type="NCBI Taxonomy" id="1682393"/>
    <lineage>
        <taxon>Eukaryota</taxon>
        <taxon>Fungi</taxon>
        <taxon>Dikarya</taxon>
        <taxon>Ascomycota</taxon>
        <taxon>Pezizomycotina</taxon>
        <taxon>Sordariomycetes</taxon>
        <taxon>Xylariomycetidae</taxon>
        <taxon>Xylariales</taxon>
        <taxon>Microdochiaceae</taxon>
        <taxon>Microdochium</taxon>
    </lineage>
</organism>
<protein>
    <recommendedName>
        <fullName evidence="15">Synaptobrevin</fullName>
    </recommendedName>
</protein>
<keyword evidence="6" id="KW-0931">ER-Golgi transport</keyword>